<reference evidence="4" key="1">
    <citation type="journal article" date="2012" name="Nature">
        <title>A physical, genetic and functional sequence assembly of the barley genome.</title>
        <authorList>
            <consortium name="The International Barley Genome Sequencing Consortium"/>
            <person name="Mayer K.F."/>
            <person name="Waugh R."/>
            <person name="Brown J.W."/>
            <person name="Schulman A."/>
            <person name="Langridge P."/>
            <person name="Platzer M."/>
            <person name="Fincher G.B."/>
            <person name="Muehlbauer G.J."/>
            <person name="Sato K."/>
            <person name="Close T.J."/>
            <person name="Wise R.P."/>
            <person name="Stein N."/>
        </authorList>
    </citation>
    <scope>NUCLEOTIDE SEQUENCE [LARGE SCALE GENOMIC DNA]</scope>
    <source>
        <strain evidence="4">cv. Morex</strain>
    </source>
</reference>
<proteinExistence type="predicted"/>
<keyword evidence="2" id="KW-0812">Transmembrane</keyword>
<evidence type="ECO:0000256" key="2">
    <source>
        <dbReference type="SAM" id="Phobius"/>
    </source>
</evidence>
<feature type="transmembrane region" description="Helical" evidence="2">
    <location>
        <begin position="55"/>
        <end position="74"/>
    </location>
</feature>
<evidence type="ECO:0000256" key="1">
    <source>
        <dbReference type="SAM" id="MobiDB-lite"/>
    </source>
</evidence>
<dbReference type="Proteomes" id="UP000011116">
    <property type="component" value="Chromosome 1H"/>
</dbReference>
<reference evidence="3" key="3">
    <citation type="submission" date="2022-01" db="UniProtKB">
        <authorList>
            <consortium name="EnsemblPlants"/>
        </authorList>
    </citation>
    <scope>IDENTIFICATION</scope>
    <source>
        <strain evidence="3">subsp. vulgare</strain>
    </source>
</reference>
<feature type="region of interest" description="Disordered" evidence="1">
    <location>
        <begin position="104"/>
        <end position="123"/>
    </location>
</feature>
<reference evidence="3" key="2">
    <citation type="submission" date="2020-10" db="EMBL/GenBank/DDBJ databases">
        <authorList>
            <person name="Scholz U."/>
            <person name="Mascher M."/>
            <person name="Fiebig A."/>
        </authorList>
    </citation>
    <scope>NUCLEOTIDE SEQUENCE [LARGE SCALE GENOMIC DNA]</scope>
    <source>
        <strain evidence="3">cv. Morex</strain>
    </source>
</reference>
<dbReference type="EnsemblPlants" id="HORVU.MOREX.r3.1HG0066330.1">
    <property type="protein sequence ID" value="HORVU.MOREX.r3.1HG0066330.1.CDS1"/>
    <property type="gene ID" value="HORVU.MOREX.r3.1HG0066330"/>
</dbReference>
<name>A0A8I6WRK6_HORVV</name>
<keyword evidence="2" id="KW-1133">Transmembrane helix</keyword>
<evidence type="ECO:0000313" key="4">
    <source>
        <dbReference type="Proteomes" id="UP000011116"/>
    </source>
</evidence>
<dbReference type="Gramene" id="HORVU.MOREX.r2.1HG0052980.1">
    <property type="protein sequence ID" value="HORVU.MOREX.r2.1HG0052980.1.CDS.1"/>
    <property type="gene ID" value="HORVU.MOREX.r2.1HG0052980"/>
</dbReference>
<feature type="compositionally biased region" description="Acidic residues" evidence="1">
    <location>
        <begin position="112"/>
        <end position="123"/>
    </location>
</feature>
<keyword evidence="4" id="KW-1185">Reference proteome</keyword>
<keyword evidence="2" id="KW-0472">Membrane</keyword>
<organism evidence="3 4">
    <name type="scientific">Hordeum vulgare subsp. vulgare</name>
    <name type="common">Domesticated barley</name>
    <dbReference type="NCBI Taxonomy" id="112509"/>
    <lineage>
        <taxon>Eukaryota</taxon>
        <taxon>Viridiplantae</taxon>
        <taxon>Streptophyta</taxon>
        <taxon>Embryophyta</taxon>
        <taxon>Tracheophyta</taxon>
        <taxon>Spermatophyta</taxon>
        <taxon>Magnoliopsida</taxon>
        <taxon>Liliopsida</taxon>
        <taxon>Poales</taxon>
        <taxon>Poaceae</taxon>
        <taxon>BOP clade</taxon>
        <taxon>Pooideae</taxon>
        <taxon>Triticodae</taxon>
        <taxon>Triticeae</taxon>
        <taxon>Hordeinae</taxon>
        <taxon>Hordeum</taxon>
    </lineage>
</organism>
<accession>A0A8I6WRK6</accession>
<dbReference type="AlphaFoldDB" id="A0A8I6WRK6"/>
<evidence type="ECO:0000313" key="3">
    <source>
        <dbReference type="EnsemblPlants" id="HORVU.MOREX.r3.1HG0066330.1.CDS1"/>
    </source>
</evidence>
<sequence length="123" mass="14377">MFGTNYILKSIWQVYSWLYAFLPSFCDIYIYTVGLAAVCWSIWLARNRATFEKKWINTPFEIVFIACAFLEYWAGLQKPMMVEVVKKGAELLTENASQMLLLCGPPRPESTEQAEEEEGWEEW</sequence>
<dbReference type="Gramene" id="HORVU.MOREX.r3.1HG0066330.1">
    <property type="protein sequence ID" value="HORVU.MOREX.r3.1HG0066330.1.CDS1"/>
    <property type="gene ID" value="HORVU.MOREX.r3.1HG0066330"/>
</dbReference>
<protein>
    <submittedName>
        <fullName evidence="3">Uncharacterized protein</fullName>
    </submittedName>
</protein>
<feature type="transmembrane region" description="Helical" evidence="2">
    <location>
        <begin position="20"/>
        <end position="43"/>
    </location>
</feature>